<dbReference type="Proteomes" id="UP000229782">
    <property type="component" value="Unassembled WGS sequence"/>
</dbReference>
<evidence type="ECO:0000313" key="3">
    <source>
        <dbReference type="Proteomes" id="UP000229782"/>
    </source>
</evidence>
<evidence type="ECO:0000313" key="2">
    <source>
        <dbReference type="EMBL" id="PIR02875.1"/>
    </source>
</evidence>
<sequence>MTKKIIANILFLSVVVFVLFGTLQIVHAKKTISDAGSALTSVTNQTGVAKTDLPSVFATLIKGALQLVGIIFFILMFYAGFRWLTAAGEQDRIDSARKTLVAASVGLVIVVGSYAFTNFISTRIIQGEKSDTGPVDFENTDFKNFGCCFDKVRHPDTNPGELRATNWEWRIKTGSDCEEQGNKPASFDKIYGPGTWQFAPVDSKQQCENLYAEFCKTTKCYELTF</sequence>
<keyword evidence="1" id="KW-1133">Transmembrane helix</keyword>
<gene>
    <name evidence="2" type="ORF">COV60_03280</name>
</gene>
<proteinExistence type="predicted"/>
<reference evidence="2 3" key="1">
    <citation type="submission" date="2017-09" db="EMBL/GenBank/DDBJ databases">
        <title>Depth-based differentiation of microbial function through sediment-hosted aquifers and enrichment of novel symbionts in the deep terrestrial subsurface.</title>
        <authorList>
            <person name="Probst A.J."/>
            <person name="Ladd B."/>
            <person name="Jarett J.K."/>
            <person name="Geller-Mcgrath D.E."/>
            <person name="Sieber C.M."/>
            <person name="Emerson J.B."/>
            <person name="Anantharaman K."/>
            <person name="Thomas B.C."/>
            <person name="Malmstrom R."/>
            <person name="Stieglmeier M."/>
            <person name="Klingl A."/>
            <person name="Woyke T."/>
            <person name="Ryan C.M."/>
            <person name="Banfield J.F."/>
        </authorList>
    </citation>
    <scope>NUCLEOTIDE SEQUENCE [LARGE SCALE GENOMIC DNA]</scope>
    <source>
        <strain evidence="2">CG11_big_fil_rev_8_21_14_0_20_43_7</strain>
    </source>
</reference>
<accession>A0A2H0N424</accession>
<feature type="transmembrane region" description="Helical" evidence="1">
    <location>
        <begin position="56"/>
        <end position="79"/>
    </location>
</feature>
<organism evidence="2 3">
    <name type="scientific">Candidatus Magasanikbacteria bacterium CG11_big_fil_rev_8_21_14_0_20_43_7</name>
    <dbReference type="NCBI Taxonomy" id="1974654"/>
    <lineage>
        <taxon>Bacteria</taxon>
        <taxon>Candidatus Magasanikiibacteriota</taxon>
    </lineage>
</organism>
<keyword evidence="1" id="KW-0812">Transmembrane</keyword>
<keyword evidence="1" id="KW-0472">Membrane</keyword>
<comment type="caution">
    <text evidence="2">The sequence shown here is derived from an EMBL/GenBank/DDBJ whole genome shotgun (WGS) entry which is preliminary data.</text>
</comment>
<name>A0A2H0N424_9BACT</name>
<dbReference type="AlphaFoldDB" id="A0A2H0N424"/>
<protein>
    <submittedName>
        <fullName evidence="2">Uncharacterized protein</fullName>
    </submittedName>
</protein>
<feature type="transmembrane region" description="Helical" evidence="1">
    <location>
        <begin position="100"/>
        <end position="120"/>
    </location>
</feature>
<dbReference type="EMBL" id="PCWM01000078">
    <property type="protein sequence ID" value="PIR02875.1"/>
    <property type="molecule type" value="Genomic_DNA"/>
</dbReference>
<evidence type="ECO:0000256" key="1">
    <source>
        <dbReference type="SAM" id="Phobius"/>
    </source>
</evidence>